<dbReference type="Pfam" id="PF16868">
    <property type="entry name" value="NMT1_3"/>
    <property type="match status" value="1"/>
</dbReference>
<reference evidence="2 3" key="1">
    <citation type="submission" date="2016-08" db="EMBL/GenBank/DDBJ databases">
        <title>Draft genome of Amylibacter sp. strain 4G11.</title>
        <authorList>
            <person name="Wong S.-K."/>
            <person name="Hamasaki K."/>
            <person name="Yoshizawa S."/>
        </authorList>
    </citation>
    <scope>NUCLEOTIDE SEQUENCE [LARGE SCALE GENOMIC DNA]</scope>
    <source>
        <strain evidence="2 3">4G11</strain>
    </source>
</reference>
<evidence type="ECO:0000313" key="3">
    <source>
        <dbReference type="Proteomes" id="UP000231516"/>
    </source>
</evidence>
<dbReference type="Proteomes" id="UP000231516">
    <property type="component" value="Unassembled WGS sequence"/>
</dbReference>
<organism evidence="2 3">
    <name type="scientific">Paramylibacter kogurei</name>
    <dbReference type="NCBI Taxonomy" id="1889778"/>
    <lineage>
        <taxon>Bacteria</taxon>
        <taxon>Pseudomonadati</taxon>
        <taxon>Pseudomonadota</taxon>
        <taxon>Alphaproteobacteria</taxon>
        <taxon>Rhodobacterales</taxon>
        <taxon>Paracoccaceae</taxon>
        <taxon>Paramylibacter</taxon>
    </lineage>
</organism>
<dbReference type="NCBIfam" id="TIGR02122">
    <property type="entry name" value="TRAP_TAXI"/>
    <property type="match status" value="1"/>
</dbReference>
<sequence length="311" mass="33964">MLRYLLCSLFLISASVCGYANDNNIGMITGNATGTYVKIGADLSAVLDGDEGLRIIPMLGRGSQSNINDILNLDYVDMGLVQSDVLTQIRLTDPNAPALDKISYIAKIYNEELHVLARRDSDIHSIYDLSGKNVSTGGTGSGSESTSRLVLKFLDIAVTEHHLRHTDALEGLKSGNIDAMMFVAGKPTAFLNGVTEADNLRLIPLPFSALLASTYQPSIFKSSDYPALIENGFVQTISVGAILAVFDDLDENTPRYHALAAFCEALLKNQDAFKNPARHTKWQEFSPRATVPGWRRFLPMARLLAQPETVQ</sequence>
<dbReference type="AlphaFoldDB" id="A0A2G5KBA8"/>
<dbReference type="PANTHER" id="PTHR42941:SF1">
    <property type="entry name" value="SLL1037 PROTEIN"/>
    <property type="match status" value="1"/>
</dbReference>
<protein>
    <recommendedName>
        <fullName evidence="4">C4-dicarboxylate ABC transporter substrate-binding protein</fullName>
    </recommendedName>
</protein>
<dbReference type="InterPro" id="IPR011852">
    <property type="entry name" value="TRAP_TAXI"/>
</dbReference>
<keyword evidence="3" id="KW-1185">Reference proteome</keyword>
<evidence type="ECO:0000256" key="1">
    <source>
        <dbReference type="SAM" id="SignalP"/>
    </source>
</evidence>
<dbReference type="PANTHER" id="PTHR42941">
    <property type="entry name" value="SLL1037 PROTEIN"/>
    <property type="match status" value="1"/>
</dbReference>
<comment type="caution">
    <text evidence="2">The sequence shown here is derived from an EMBL/GenBank/DDBJ whole genome shotgun (WGS) entry which is preliminary data.</text>
</comment>
<proteinExistence type="predicted"/>
<dbReference type="SUPFAM" id="SSF53850">
    <property type="entry name" value="Periplasmic binding protein-like II"/>
    <property type="match status" value="1"/>
</dbReference>
<dbReference type="RefSeq" id="WP_099591154.1">
    <property type="nucleotide sequence ID" value="NZ_MDGM01000001.1"/>
</dbReference>
<dbReference type="OrthoDB" id="9776669at2"/>
<feature type="chain" id="PRO_5013801329" description="C4-dicarboxylate ABC transporter substrate-binding protein" evidence="1">
    <location>
        <begin position="21"/>
        <end position="311"/>
    </location>
</feature>
<keyword evidence="1" id="KW-0732">Signal</keyword>
<evidence type="ECO:0000313" key="2">
    <source>
        <dbReference type="EMBL" id="PIB26811.1"/>
    </source>
</evidence>
<gene>
    <name evidence="2" type="ORF">BFP76_10450</name>
</gene>
<dbReference type="Gene3D" id="3.40.190.10">
    <property type="entry name" value="Periplasmic binding protein-like II"/>
    <property type="match status" value="2"/>
</dbReference>
<feature type="signal peptide" evidence="1">
    <location>
        <begin position="1"/>
        <end position="20"/>
    </location>
</feature>
<accession>A0A2G5KBA8</accession>
<evidence type="ECO:0008006" key="4">
    <source>
        <dbReference type="Google" id="ProtNLM"/>
    </source>
</evidence>
<dbReference type="EMBL" id="MDGM01000001">
    <property type="protein sequence ID" value="PIB26811.1"/>
    <property type="molecule type" value="Genomic_DNA"/>
</dbReference>
<name>A0A2G5KBA8_9RHOB</name>